<dbReference type="GO" id="GO:0005829">
    <property type="term" value="C:cytosol"/>
    <property type="evidence" value="ECO:0007669"/>
    <property type="project" value="TreeGrafter"/>
</dbReference>
<reference evidence="5" key="1">
    <citation type="submission" date="2021-02" db="EMBL/GenBank/DDBJ databases">
        <authorList>
            <person name="Nowell W R."/>
        </authorList>
    </citation>
    <scope>NUCLEOTIDE SEQUENCE</scope>
</reference>
<dbReference type="Proteomes" id="UP000663881">
    <property type="component" value="Unassembled WGS sequence"/>
</dbReference>
<dbReference type="Pfam" id="PF01156">
    <property type="entry name" value="IU_nuc_hydro"/>
    <property type="match status" value="1"/>
</dbReference>
<dbReference type="SUPFAM" id="SSF53590">
    <property type="entry name" value="Nucleoside hydrolase"/>
    <property type="match status" value="1"/>
</dbReference>
<dbReference type="InterPro" id="IPR036452">
    <property type="entry name" value="Ribo_hydro-like"/>
</dbReference>
<dbReference type="Gene3D" id="3.90.245.10">
    <property type="entry name" value="Ribonucleoside hydrolase-like"/>
    <property type="match status" value="1"/>
</dbReference>
<dbReference type="InterPro" id="IPR001910">
    <property type="entry name" value="Inosine/uridine_hydrolase_dom"/>
</dbReference>
<sequence>MVCQRIILDCDPGVDDSIAILLALSSPEEITIEGITIVMGNHDDIDLLSSNACLLLDMCQMSSNIPIIKGANKPLTHAYHGHSG</sequence>
<feature type="non-terminal residue" evidence="5">
    <location>
        <position position="84"/>
    </location>
</feature>
<name>A0A819XE51_9BILA</name>
<gene>
    <name evidence="5" type="ORF">OKA104_LOCUS37741</name>
</gene>
<evidence type="ECO:0000313" key="6">
    <source>
        <dbReference type="Proteomes" id="UP000663881"/>
    </source>
</evidence>
<keyword evidence="2" id="KW-0378">Hydrolase</keyword>
<organism evidence="5 6">
    <name type="scientific">Adineta steineri</name>
    <dbReference type="NCBI Taxonomy" id="433720"/>
    <lineage>
        <taxon>Eukaryota</taxon>
        <taxon>Metazoa</taxon>
        <taxon>Spiralia</taxon>
        <taxon>Gnathifera</taxon>
        <taxon>Rotifera</taxon>
        <taxon>Eurotatoria</taxon>
        <taxon>Bdelloidea</taxon>
        <taxon>Adinetida</taxon>
        <taxon>Adinetidae</taxon>
        <taxon>Adineta</taxon>
    </lineage>
</organism>
<dbReference type="GO" id="GO:0006152">
    <property type="term" value="P:purine nucleoside catabolic process"/>
    <property type="evidence" value="ECO:0007669"/>
    <property type="project" value="TreeGrafter"/>
</dbReference>
<dbReference type="PANTHER" id="PTHR12304">
    <property type="entry name" value="INOSINE-URIDINE PREFERRING NUCLEOSIDE HYDROLASE"/>
    <property type="match status" value="1"/>
</dbReference>
<evidence type="ECO:0000256" key="2">
    <source>
        <dbReference type="ARBA" id="ARBA00022801"/>
    </source>
</evidence>
<evidence type="ECO:0000313" key="5">
    <source>
        <dbReference type="EMBL" id="CAF4140849.1"/>
    </source>
</evidence>
<proteinExistence type="inferred from homology"/>
<accession>A0A819XE51</accession>
<dbReference type="PANTHER" id="PTHR12304:SF4">
    <property type="entry name" value="URIDINE NUCLEOSIDASE"/>
    <property type="match status" value="1"/>
</dbReference>
<dbReference type="InterPro" id="IPR023186">
    <property type="entry name" value="IUNH"/>
</dbReference>
<dbReference type="GO" id="GO:0008477">
    <property type="term" value="F:purine nucleosidase activity"/>
    <property type="evidence" value="ECO:0007669"/>
    <property type="project" value="TreeGrafter"/>
</dbReference>
<protein>
    <recommendedName>
        <fullName evidence="4">Inosine/uridine-preferring nucleoside hydrolase domain-containing protein</fullName>
    </recommendedName>
</protein>
<evidence type="ECO:0000259" key="4">
    <source>
        <dbReference type="Pfam" id="PF01156"/>
    </source>
</evidence>
<comment type="similarity">
    <text evidence="1">Belongs to the IUNH family.</text>
</comment>
<evidence type="ECO:0000256" key="3">
    <source>
        <dbReference type="ARBA" id="ARBA00023295"/>
    </source>
</evidence>
<dbReference type="AlphaFoldDB" id="A0A819XE51"/>
<dbReference type="EMBL" id="CAJOAY010006455">
    <property type="protein sequence ID" value="CAF4140849.1"/>
    <property type="molecule type" value="Genomic_DNA"/>
</dbReference>
<comment type="caution">
    <text evidence="5">The sequence shown here is derived from an EMBL/GenBank/DDBJ whole genome shotgun (WGS) entry which is preliminary data.</text>
</comment>
<keyword evidence="3" id="KW-0326">Glycosidase</keyword>
<feature type="domain" description="Inosine/uridine-preferring nucleoside hydrolase" evidence="4">
    <location>
        <begin position="6"/>
        <end position="84"/>
    </location>
</feature>
<evidence type="ECO:0000256" key="1">
    <source>
        <dbReference type="ARBA" id="ARBA00009176"/>
    </source>
</evidence>